<dbReference type="PANTHER" id="PTHR33741:SF5">
    <property type="entry name" value="TRANSMEMBRANE PROTEIN DDB_G0269096-RELATED"/>
    <property type="match status" value="1"/>
</dbReference>
<keyword evidence="7" id="KW-1185">Reference proteome</keyword>
<dbReference type="Gene3D" id="3.10.580.10">
    <property type="entry name" value="CBS-domain"/>
    <property type="match status" value="2"/>
</dbReference>
<dbReference type="SMART" id="SM00116">
    <property type="entry name" value="CBS"/>
    <property type="match status" value="2"/>
</dbReference>
<feature type="transmembrane region" description="Helical" evidence="2">
    <location>
        <begin position="105"/>
        <end position="124"/>
    </location>
</feature>
<evidence type="ECO:0000256" key="1">
    <source>
        <dbReference type="PROSITE-ProRule" id="PRU00703"/>
    </source>
</evidence>
<dbReference type="Proteomes" id="UP000281192">
    <property type="component" value="Chromosome"/>
</dbReference>
<dbReference type="Proteomes" id="UP000234483">
    <property type="component" value="Unassembled WGS sequence"/>
</dbReference>
<feature type="transmembrane region" description="Helical" evidence="2">
    <location>
        <begin position="51"/>
        <end position="70"/>
    </location>
</feature>
<sequence length="367" mass="38674">MTALPTQRLLTLLRGKTPIRPLDALKGGGGALLGLLFAGLLGRFAVGGGDWLHPLLVAPIGASAVLVFAVPASPLAQPRGVIGGNVVSAFIGITVAMLLPHQPLIAAPLAVGLAIAAMILLGCLHPPGGAVALITVIGGPAVTKAGYLFALNPVAVDSVLLVLAGMAYNRLVGRSYPHRAPAPPPSPHGTADPLPASRIGYDAGDLDKALARYGELLDVSREDLDVLFREVEIQAHQRLHSQIRCGEVMSRDVIRLDRTQSAESALAFLQRHDLRAAPVVDEEGRVIGMARRAELQANRRRTVEAALDPFVHRVREGTPIAALLPILSSGQTHEAMVVDGDRKLVGVITQTDLIAVLYRAHIVESVL</sequence>
<accession>A0A2N5CT04</accession>
<dbReference type="EMBL" id="PJRQ01000024">
    <property type="protein sequence ID" value="PLR14787.1"/>
    <property type="molecule type" value="Genomic_DNA"/>
</dbReference>
<dbReference type="InterPro" id="IPR000644">
    <property type="entry name" value="CBS_dom"/>
</dbReference>
<dbReference type="InterPro" id="IPR058581">
    <property type="entry name" value="TM_HPP"/>
</dbReference>
<dbReference type="SUPFAM" id="SSF54631">
    <property type="entry name" value="CBS-domain pair"/>
    <property type="match status" value="1"/>
</dbReference>
<evidence type="ECO:0000313" key="4">
    <source>
        <dbReference type="EMBL" id="AYV49142.1"/>
    </source>
</evidence>
<dbReference type="PROSITE" id="PS51371">
    <property type="entry name" value="CBS"/>
    <property type="match status" value="1"/>
</dbReference>
<keyword evidence="2" id="KW-0812">Transmembrane</keyword>
<keyword evidence="2" id="KW-1133">Transmembrane helix</keyword>
<evidence type="ECO:0000256" key="2">
    <source>
        <dbReference type="SAM" id="Phobius"/>
    </source>
</evidence>
<gene>
    <name evidence="4" type="ORF">C1707_24420</name>
    <name evidence="5" type="ORF">CFHF_12475</name>
</gene>
<reference evidence="4 7" key="2">
    <citation type="submission" date="2018-01" db="EMBL/GenBank/DDBJ databases">
        <title>Complete genome sequence of Caulobacter flavus RHGG3.</title>
        <authorList>
            <person name="Yang E."/>
        </authorList>
    </citation>
    <scope>NUCLEOTIDE SEQUENCE [LARGE SCALE GENOMIC DNA]</scope>
    <source>
        <strain evidence="4 7">RHGG3</strain>
    </source>
</reference>
<dbReference type="EMBL" id="CP026100">
    <property type="protein sequence ID" value="AYV49142.1"/>
    <property type="molecule type" value="Genomic_DNA"/>
</dbReference>
<protein>
    <recommendedName>
        <fullName evidence="3">CBS domain-containing protein</fullName>
    </recommendedName>
</protein>
<dbReference type="RefSeq" id="WP_101713331.1">
    <property type="nucleotide sequence ID" value="NZ_CP026100.1"/>
</dbReference>
<proteinExistence type="predicted"/>
<dbReference type="Pfam" id="PF00571">
    <property type="entry name" value="CBS"/>
    <property type="match status" value="2"/>
</dbReference>
<keyword evidence="1" id="KW-0129">CBS domain</keyword>
<keyword evidence="2" id="KW-0472">Membrane</keyword>
<dbReference type="AlphaFoldDB" id="A0A2N5CT04"/>
<name>A0A2N5CT04_9CAUL</name>
<evidence type="ECO:0000313" key="6">
    <source>
        <dbReference type="Proteomes" id="UP000234483"/>
    </source>
</evidence>
<dbReference type="InterPro" id="IPR046342">
    <property type="entry name" value="CBS_dom_sf"/>
</dbReference>
<dbReference type="Pfam" id="PF04982">
    <property type="entry name" value="TM_HPP"/>
    <property type="match status" value="1"/>
</dbReference>
<dbReference type="PANTHER" id="PTHR33741">
    <property type="entry name" value="TRANSMEMBRANE PROTEIN DDB_G0269096-RELATED"/>
    <property type="match status" value="1"/>
</dbReference>
<dbReference type="OrthoDB" id="9811720at2"/>
<evidence type="ECO:0000313" key="5">
    <source>
        <dbReference type="EMBL" id="PLR14787.1"/>
    </source>
</evidence>
<organism evidence="5 6">
    <name type="scientific">Caulobacter flavus</name>
    <dbReference type="NCBI Taxonomy" id="1679497"/>
    <lineage>
        <taxon>Bacteria</taxon>
        <taxon>Pseudomonadati</taxon>
        <taxon>Pseudomonadota</taxon>
        <taxon>Alphaproteobacteria</taxon>
        <taxon>Caulobacterales</taxon>
        <taxon>Caulobacteraceae</taxon>
        <taxon>Caulobacter</taxon>
    </lineage>
</organism>
<dbReference type="InterPro" id="IPR007065">
    <property type="entry name" value="HPP"/>
</dbReference>
<feature type="transmembrane region" description="Helical" evidence="2">
    <location>
        <begin position="24"/>
        <end position="45"/>
    </location>
</feature>
<feature type="domain" description="CBS" evidence="3">
    <location>
        <begin position="249"/>
        <end position="307"/>
    </location>
</feature>
<feature type="transmembrane region" description="Helical" evidence="2">
    <location>
        <begin position="82"/>
        <end position="99"/>
    </location>
</feature>
<evidence type="ECO:0000313" key="7">
    <source>
        <dbReference type="Proteomes" id="UP000281192"/>
    </source>
</evidence>
<dbReference type="KEGG" id="cfh:C1707_24420"/>
<reference evidence="5 6" key="1">
    <citation type="submission" date="2017-12" db="EMBL/GenBank/DDBJ databases">
        <title>The genome sequence of Caulobacter flavus CGMCC1 15093.</title>
        <authorList>
            <person name="Gao J."/>
            <person name="Mao X."/>
            <person name="Sun J."/>
        </authorList>
    </citation>
    <scope>NUCLEOTIDE SEQUENCE [LARGE SCALE GENOMIC DNA]</scope>
    <source>
        <strain evidence="5 6">CGMCC1 15093</strain>
    </source>
</reference>
<evidence type="ECO:0000259" key="3">
    <source>
        <dbReference type="PROSITE" id="PS51371"/>
    </source>
</evidence>
<feature type="transmembrane region" description="Helical" evidence="2">
    <location>
        <begin position="145"/>
        <end position="168"/>
    </location>
</feature>